<keyword evidence="1 2" id="KW-0238">DNA-binding</keyword>
<dbReference type="Pfam" id="PF00440">
    <property type="entry name" value="TetR_N"/>
    <property type="match status" value="1"/>
</dbReference>
<feature type="domain" description="HTH tetR-type" evidence="3">
    <location>
        <begin position="10"/>
        <end position="70"/>
    </location>
</feature>
<dbReference type="Gene3D" id="1.10.357.10">
    <property type="entry name" value="Tetracycline Repressor, domain 2"/>
    <property type="match status" value="1"/>
</dbReference>
<keyword evidence="6" id="KW-1185">Reference proteome</keyword>
<evidence type="ECO:0000313" key="6">
    <source>
        <dbReference type="Proteomes" id="UP000054404"/>
    </source>
</evidence>
<dbReference type="PROSITE" id="PS50977">
    <property type="entry name" value="HTH_TETR_2"/>
    <property type="match status" value="1"/>
</dbReference>
<dbReference type="PANTHER" id="PTHR43479">
    <property type="entry name" value="ACREF/ENVCD OPERON REPRESSOR-RELATED"/>
    <property type="match status" value="1"/>
</dbReference>
<evidence type="ECO:0000256" key="1">
    <source>
        <dbReference type="ARBA" id="ARBA00023125"/>
    </source>
</evidence>
<dbReference type="OrthoDB" id="3193022at2"/>
<sequence>MEMNNDPRYVRVRGQLCDAARRLALTKPADSITVAELTREAGVSRTTFYQHGDSPAQFVADMVVDVLQPYLDELIDAVATPNENYLLRWRETYVRMLTELREHREFLSALFAPNQPVVVGHITRRLALIFDAYVDEFTSHLREETVSNLWTAMATTQQVYNLIAVLVAWLGTDMKESPDVVVNTYLSLAPPWQLARFQDDGTVSLRRLRAISDIAAGARGRKL</sequence>
<dbReference type="EMBL" id="LNIZ01000008">
    <property type="protein sequence ID" value="KTF03597.1"/>
    <property type="molecule type" value="Genomic_DNA"/>
</dbReference>
<dbReference type="Proteomes" id="UP000054404">
    <property type="component" value="Unassembled WGS sequence"/>
</dbReference>
<dbReference type="Pfam" id="PF14278">
    <property type="entry name" value="TetR_C_8"/>
    <property type="match status" value="1"/>
</dbReference>
<comment type="caution">
    <text evidence="4">The sequence shown here is derived from an EMBL/GenBank/DDBJ whole genome shotgun (WGS) entry which is preliminary data.</text>
</comment>
<dbReference type="InterPro" id="IPR039532">
    <property type="entry name" value="TetR_C_Firmicutes"/>
</dbReference>
<gene>
    <name evidence="4" type="ORF">AQZ59_01556</name>
    <name evidence="5" type="ORF">QP858_00080</name>
</gene>
<dbReference type="RefSeq" id="WP_062614076.1">
    <property type="nucleotide sequence ID" value="NZ_CALTZF010000014.1"/>
</dbReference>
<evidence type="ECO:0000313" key="4">
    <source>
        <dbReference type="EMBL" id="KTF03597.1"/>
    </source>
</evidence>
<dbReference type="InterPro" id="IPR009057">
    <property type="entry name" value="Homeodomain-like_sf"/>
</dbReference>
<dbReference type="InterPro" id="IPR001647">
    <property type="entry name" value="HTH_TetR"/>
</dbReference>
<evidence type="ECO:0000259" key="3">
    <source>
        <dbReference type="PROSITE" id="PS50977"/>
    </source>
</evidence>
<dbReference type="EMBL" id="JASPDQ010000001">
    <property type="protein sequence ID" value="MDK8600865.1"/>
    <property type="molecule type" value="Genomic_DNA"/>
</dbReference>
<feature type="DNA-binding region" description="H-T-H motif" evidence="2">
    <location>
        <begin position="33"/>
        <end position="52"/>
    </location>
</feature>
<dbReference type="GO" id="GO:0003677">
    <property type="term" value="F:DNA binding"/>
    <property type="evidence" value="ECO:0007669"/>
    <property type="project" value="UniProtKB-UniRule"/>
</dbReference>
<proteinExistence type="predicted"/>
<reference evidence="4 6" key="1">
    <citation type="submission" date="2015-11" db="EMBL/GenBank/DDBJ databases">
        <title>Draft Genome Sequence of the Type Strain Trueperella bernardiae LCDC 89-0504T, Isolated from Blood Culture.</title>
        <authorList>
            <person name="Bernier A.-M."/>
            <person name="Bernard K."/>
        </authorList>
    </citation>
    <scope>NUCLEOTIDE SEQUENCE [LARGE SCALE GENOMIC DNA]</scope>
    <source>
        <strain evidence="4 6">LCDC 89-0504</strain>
    </source>
</reference>
<dbReference type="InterPro" id="IPR050624">
    <property type="entry name" value="HTH-type_Tx_Regulator"/>
</dbReference>
<accession>A0A0W1KIZ2</accession>
<dbReference type="SUPFAM" id="SSF46689">
    <property type="entry name" value="Homeodomain-like"/>
    <property type="match status" value="1"/>
</dbReference>
<dbReference type="STRING" id="59561.AQZ59_01556"/>
<dbReference type="PATRIC" id="fig|59561.3.peg.1550"/>
<organism evidence="4 6">
    <name type="scientific">Trueperella bernardiae</name>
    <dbReference type="NCBI Taxonomy" id="59561"/>
    <lineage>
        <taxon>Bacteria</taxon>
        <taxon>Bacillati</taxon>
        <taxon>Actinomycetota</taxon>
        <taxon>Actinomycetes</taxon>
        <taxon>Actinomycetales</taxon>
        <taxon>Actinomycetaceae</taxon>
        <taxon>Trueperella</taxon>
    </lineage>
</organism>
<dbReference type="Proteomes" id="UP001225576">
    <property type="component" value="Unassembled WGS sequence"/>
</dbReference>
<reference evidence="5" key="2">
    <citation type="submission" date="2023-05" db="EMBL/GenBank/DDBJ databases">
        <title>Genomic Catalog of Human Bladder Bacteria.</title>
        <authorList>
            <person name="Du J."/>
        </authorList>
    </citation>
    <scope>NUCLEOTIDE SEQUENCE</scope>
    <source>
        <strain evidence="5">UMB1304A</strain>
    </source>
</reference>
<protein>
    <submittedName>
        <fullName evidence="4">Bacterial regulatory protein, tetR family</fullName>
    </submittedName>
    <submittedName>
        <fullName evidence="5">TetR/AcrR family transcriptional regulator</fullName>
    </submittedName>
</protein>
<evidence type="ECO:0000256" key="2">
    <source>
        <dbReference type="PROSITE-ProRule" id="PRU00335"/>
    </source>
</evidence>
<dbReference type="AlphaFoldDB" id="A0A0W1KIZ2"/>
<name>A0A0W1KIZ2_9ACTO</name>
<dbReference type="PANTHER" id="PTHR43479:SF11">
    <property type="entry name" value="ACREF_ENVCD OPERON REPRESSOR-RELATED"/>
    <property type="match status" value="1"/>
</dbReference>
<evidence type="ECO:0000313" key="5">
    <source>
        <dbReference type="EMBL" id="MDK8600865.1"/>
    </source>
</evidence>